<keyword evidence="1" id="KW-0418">Kinase</keyword>
<evidence type="ECO:0000313" key="1">
    <source>
        <dbReference type="EMBL" id="QCD95676.1"/>
    </source>
</evidence>
<accession>A0A4D6M682</accession>
<gene>
    <name evidence="1" type="ORF">DEO72_LG6g371</name>
</gene>
<dbReference type="EMBL" id="CP039350">
    <property type="protein sequence ID" value="QCD95676.1"/>
    <property type="molecule type" value="Genomic_DNA"/>
</dbReference>
<name>A0A4D6M682_VIGUN</name>
<dbReference type="Proteomes" id="UP000501690">
    <property type="component" value="Linkage Group LG6"/>
</dbReference>
<organism evidence="1 2">
    <name type="scientific">Vigna unguiculata</name>
    <name type="common">Cowpea</name>
    <dbReference type="NCBI Taxonomy" id="3917"/>
    <lineage>
        <taxon>Eukaryota</taxon>
        <taxon>Viridiplantae</taxon>
        <taxon>Streptophyta</taxon>
        <taxon>Embryophyta</taxon>
        <taxon>Tracheophyta</taxon>
        <taxon>Spermatophyta</taxon>
        <taxon>Magnoliopsida</taxon>
        <taxon>eudicotyledons</taxon>
        <taxon>Gunneridae</taxon>
        <taxon>Pentapetalae</taxon>
        <taxon>rosids</taxon>
        <taxon>fabids</taxon>
        <taxon>Fabales</taxon>
        <taxon>Fabaceae</taxon>
        <taxon>Papilionoideae</taxon>
        <taxon>50 kb inversion clade</taxon>
        <taxon>NPAAA clade</taxon>
        <taxon>indigoferoid/millettioid clade</taxon>
        <taxon>Phaseoleae</taxon>
        <taxon>Vigna</taxon>
    </lineage>
</organism>
<keyword evidence="2" id="KW-1185">Reference proteome</keyword>
<dbReference type="Gene3D" id="3.30.200.20">
    <property type="entry name" value="Phosphorylase Kinase, domain 1"/>
    <property type="match status" value="1"/>
</dbReference>
<reference evidence="1 2" key="1">
    <citation type="submission" date="2019-04" db="EMBL/GenBank/DDBJ databases">
        <title>An improved genome assembly and genetic linkage map for asparagus bean, Vigna unguiculata ssp. sesquipedialis.</title>
        <authorList>
            <person name="Xia Q."/>
            <person name="Zhang R."/>
            <person name="Dong Y."/>
        </authorList>
    </citation>
    <scope>NUCLEOTIDE SEQUENCE [LARGE SCALE GENOMIC DNA]</scope>
    <source>
        <tissue evidence="1">Leaf</tissue>
    </source>
</reference>
<dbReference type="InterPro" id="IPR011009">
    <property type="entry name" value="Kinase-like_dom_sf"/>
</dbReference>
<dbReference type="AlphaFoldDB" id="A0A4D6M682"/>
<dbReference type="GO" id="GO:0016301">
    <property type="term" value="F:kinase activity"/>
    <property type="evidence" value="ECO:0007669"/>
    <property type="project" value="UniProtKB-KW"/>
</dbReference>
<dbReference type="SUPFAM" id="SSF56112">
    <property type="entry name" value="Protein kinase-like (PK-like)"/>
    <property type="match status" value="1"/>
</dbReference>
<keyword evidence="1" id="KW-0808">Transferase</keyword>
<protein>
    <submittedName>
        <fullName evidence="1">Serine/threonine kinase 38</fullName>
    </submittedName>
</protein>
<evidence type="ECO:0000313" key="2">
    <source>
        <dbReference type="Proteomes" id="UP000501690"/>
    </source>
</evidence>
<proteinExistence type="predicted"/>
<sequence length="113" mass="12520">MQGKKLADAEVYEEEHNNLLRNLLAEVDNKCIEMLYCSFQDEQNLYLIMEYLPGGDMTHMTALLMLKDILTDDVTKYEGQTSGADVAARFSVAEPQVEKVEGTAAATVAAAEK</sequence>